<organism evidence="1 2">
    <name type="scientific">Nonomuraea endophytica</name>
    <dbReference type="NCBI Taxonomy" id="714136"/>
    <lineage>
        <taxon>Bacteria</taxon>
        <taxon>Bacillati</taxon>
        <taxon>Actinomycetota</taxon>
        <taxon>Actinomycetes</taxon>
        <taxon>Streptosporangiales</taxon>
        <taxon>Streptosporangiaceae</taxon>
        <taxon>Nonomuraea</taxon>
    </lineage>
</organism>
<evidence type="ECO:0000313" key="2">
    <source>
        <dbReference type="Proteomes" id="UP000568380"/>
    </source>
</evidence>
<accession>A0A7W8AET2</accession>
<sequence length="116" mass="12931">MNDTQNTAHRAQLIADLRQFARYLEEHPALPVSQHGVVSLSFNPIFDTNAEAIAEVERVAALHGLPVRRRSGQHFATLVLGSVEYTIVAIEQEAEDAYDAHQSYRSNFRLHYGSGA</sequence>
<reference evidence="1 2" key="1">
    <citation type="submission" date="2020-08" db="EMBL/GenBank/DDBJ databases">
        <title>Genomic Encyclopedia of Type Strains, Phase IV (KMG-IV): sequencing the most valuable type-strain genomes for metagenomic binning, comparative biology and taxonomic classification.</title>
        <authorList>
            <person name="Goeker M."/>
        </authorList>
    </citation>
    <scope>NUCLEOTIDE SEQUENCE [LARGE SCALE GENOMIC DNA]</scope>
    <source>
        <strain evidence="1 2">DSM 45385</strain>
    </source>
</reference>
<dbReference type="Proteomes" id="UP000568380">
    <property type="component" value="Unassembled WGS sequence"/>
</dbReference>
<dbReference type="EMBL" id="JACHIN010000019">
    <property type="protein sequence ID" value="MBB5083766.1"/>
    <property type="molecule type" value="Genomic_DNA"/>
</dbReference>
<keyword evidence="2" id="KW-1185">Reference proteome</keyword>
<protein>
    <submittedName>
        <fullName evidence="1">Uncharacterized protein</fullName>
    </submittedName>
</protein>
<gene>
    <name evidence="1" type="ORF">HNR40_009271</name>
</gene>
<name>A0A7W8AET2_9ACTN</name>
<comment type="caution">
    <text evidence="1">The sequence shown here is derived from an EMBL/GenBank/DDBJ whole genome shotgun (WGS) entry which is preliminary data.</text>
</comment>
<proteinExistence type="predicted"/>
<dbReference type="AlphaFoldDB" id="A0A7W8AET2"/>
<evidence type="ECO:0000313" key="1">
    <source>
        <dbReference type="EMBL" id="MBB5083766.1"/>
    </source>
</evidence>
<dbReference type="RefSeq" id="WP_184973178.1">
    <property type="nucleotide sequence ID" value="NZ_JACHIN010000019.1"/>
</dbReference>